<dbReference type="InterPro" id="IPR023996">
    <property type="entry name" value="TonB-dep_OMP_SusC/RagA"/>
</dbReference>
<keyword evidence="2" id="KW-0812">Transmembrane</keyword>
<evidence type="ECO:0000259" key="3">
    <source>
        <dbReference type="Pfam" id="PF07715"/>
    </source>
</evidence>
<comment type="similarity">
    <text evidence="2">Belongs to the TonB-dependent receptor family.</text>
</comment>
<dbReference type="Pfam" id="PF13715">
    <property type="entry name" value="CarbopepD_reg_2"/>
    <property type="match status" value="1"/>
</dbReference>
<comment type="subcellular location">
    <subcellularLocation>
        <location evidence="2">Cell outer membrane</location>
        <topology evidence="2">Multi-pass membrane protein</topology>
    </subcellularLocation>
</comment>
<dbReference type="InterPro" id="IPR039426">
    <property type="entry name" value="TonB-dep_rcpt-like"/>
</dbReference>
<evidence type="ECO:0000313" key="5">
    <source>
        <dbReference type="Proteomes" id="UP000294498"/>
    </source>
</evidence>
<dbReference type="NCBIfam" id="TIGR04056">
    <property type="entry name" value="OMP_RagA_SusC"/>
    <property type="match status" value="1"/>
</dbReference>
<keyword evidence="1" id="KW-0732">Signal</keyword>
<accession>A0A4V3GKJ6</accession>
<keyword evidence="5" id="KW-1185">Reference proteome</keyword>
<dbReference type="InterPro" id="IPR008969">
    <property type="entry name" value="CarboxyPept-like_regulatory"/>
</dbReference>
<name>A0A4V3GKJ6_9BACT</name>
<dbReference type="EMBL" id="SODV01000002">
    <property type="protein sequence ID" value="TDW95922.1"/>
    <property type="molecule type" value="Genomic_DNA"/>
</dbReference>
<dbReference type="PANTHER" id="PTHR30069:SF29">
    <property type="entry name" value="HEMOGLOBIN AND HEMOGLOBIN-HAPTOGLOBIN-BINDING PROTEIN 1-RELATED"/>
    <property type="match status" value="1"/>
</dbReference>
<dbReference type="NCBIfam" id="TIGR04057">
    <property type="entry name" value="SusC_RagA_signa"/>
    <property type="match status" value="1"/>
</dbReference>
<dbReference type="PANTHER" id="PTHR30069">
    <property type="entry name" value="TONB-DEPENDENT OUTER MEMBRANE RECEPTOR"/>
    <property type="match status" value="1"/>
</dbReference>
<dbReference type="Gene3D" id="2.60.40.1120">
    <property type="entry name" value="Carboxypeptidase-like, regulatory domain"/>
    <property type="match status" value="1"/>
</dbReference>
<evidence type="ECO:0000313" key="4">
    <source>
        <dbReference type="EMBL" id="TDW95922.1"/>
    </source>
</evidence>
<protein>
    <submittedName>
        <fullName evidence="4">TonB-linked SusC/RagA family outer membrane protein</fullName>
    </submittedName>
</protein>
<dbReference type="AlphaFoldDB" id="A0A4V3GKJ6"/>
<evidence type="ECO:0000256" key="1">
    <source>
        <dbReference type="ARBA" id="ARBA00022729"/>
    </source>
</evidence>
<dbReference type="InterPro" id="IPR037066">
    <property type="entry name" value="Plug_dom_sf"/>
</dbReference>
<dbReference type="Gene3D" id="2.170.130.10">
    <property type="entry name" value="TonB-dependent receptor, plug domain"/>
    <property type="match status" value="1"/>
</dbReference>
<dbReference type="InterPro" id="IPR023997">
    <property type="entry name" value="TonB-dep_OMP_SusC/RagA_CS"/>
</dbReference>
<reference evidence="4 5" key="1">
    <citation type="submission" date="2019-03" db="EMBL/GenBank/DDBJ databases">
        <title>Genomic Encyclopedia of Type Strains, Phase IV (KMG-IV): sequencing the most valuable type-strain genomes for metagenomic binning, comparative biology and taxonomic classification.</title>
        <authorList>
            <person name="Goeker M."/>
        </authorList>
    </citation>
    <scope>NUCLEOTIDE SEQUENCE [LARGE SCALE GENOMIC DNA]</scope>
    <source>
        <strain evidence="4 5">DSM 100059</strain>
    </source>
</reference>
<dbReference type="SUPFAM" id="SSF49464">
    <property type="entry name" value="Carboxypeptidase regulatory domain-like"/>
    <property type="match status" value="1"/>
</dbReference>
<dbReference type="SUPFAM" id="SSF56935">
    <property type="entry name" value="Porins"/>
    <property type="match status" value="1"/>
</dbReference>
<evidence type="ECO:0000256" key="2">
    <source>
        <dbReference type="PROSITE-ProRule" id="PRU01360"/>
    </source>
</evidence>
<feature type="domain" description="TonB-dependent receptor plug" evidence="3">
    <location>
        <begin position="171"/>
        <end position="277"/>
    </location>
</feature>
<dbReference type="Pfam" id="PF07715">
    <property type="entry name" value="Plug"/>
    <property type="match status" value="1"/>
</dbReference>
<keyword evidence="2" id="KW-0998">Cell outer membrane</keyword>
<dbReference type="GO" id="GO:0009279">
    <property type="term" value="C:cell outer membrane"/>
    <property type="evidence" value="ECO:0007669"/>
    <property type="project" value="UniProtKB-SubCell"/>
</dbReference>
<keyword evidence="2" id="KW-1134">Transmembrane beta strand</keyword>
<proteinExistence type="inferred from homology"/>
<organism evidence="4 5">
    <name type="scientific">Dinghuibacter silviterrae</name>
    <dbReference type="NCBI Taxonomy" id="1539049"/>
    <lineage>
        <taxon>Bacteria</taxon>
        <taxon>Pseudomonadati</taxon>
        <taxon>Bacteroidota</taxon>
        <taxon>Chitinophagia</taxon>
        <taxon>Chitinophagales</taxon>
        <taxon>Chitinophagaceae</taxon>
        <taxon>Dinghuibacter</taxon>
    </lineage>
</organism>
<keyword evidence="2" id="KW-0813">Transport</keyword>
<dbReference type="PROSITE" id="PS52016">
    <property type="entry name" value="TONB_DEPENDENT_REC_3"/>
    <property type="match status" value="1"/>
</dbReference>
<dbReference type="GO" id="GO:0044718">
    <property type="term" value="P:siderophore transmembrane transport"/>
    <property type="evidence" value="ECO:0007669"/>
    <property type="project" value="TreeGrafter"/>
</dbReference>
<comment type="caution">
    <text evidence="4">The sequence shown here is derived from an EMBL/GenBank/DDBJ whole genome shotgun (WGS) entry which is preliminary data.</text>
</comment>
<dbReference type="GO" id="GO:0015344">
    <property type="term" value="F:siderophore uptake transmembrane transporter activity"/>
    <property type="evidence" value="ECO:0007669"/>
    <property type="project" value="TreeGrafter"/>
</dbReference>
<dbReference type="InterPro" id="IPR012910">
    <property type="entry name" value="Plug_dom"/>
</dbReference>
<keyword evidence="2" id="KW-0472">Membrane</keyword>
<dbReference type="Proteomes" id="UP000294498">
    <property type="component" value="Unassembled WGS sequence"/>
</dbReference>
<gene>
    <name evidence="4" type="ORF">EDB95_3743</name>
</gene>
<sequence length="1139" mass="124914">MNNNCIDCSDELLHVIIETSNLHMLMRSDCQHAPRRVGKTILSGLRGIAIPALLTLPFSQTTLAARPITHNIVRLPRPVKGRVLDADGKPLSGASILVKGTRLGVKTDQDGAFELNVPDDAKTLVVSYIGKETVEMDVRGKSTISVVLKDAVMQAQDVVVVGYGTQKKELLTGSVATVKFKDADVEVPTTMTGNLLAGRVAGVDVGNISGLPGQQNPNIIIRTNSSWNAQPVLYVIDGKISTGIDFNNLSPLEIDNIAVLKDAATAAVYGSRAAGGVIVVTTKKGKSGKPVITYSYNTGIDTRTKGVSLTSAVQAGQLFNEFDGTTSFWSWQQADYDYFNSHNFGGGKGWGYDMLKDVWRDPSTMTHNLGVSGGSDNVKYFIGGSYVRQNGFLSTTTYDKYNLRANVTADMTKNFQVFAGMALNSNITNNATGIAGGSTYDLYRKLLVWQPDEPVWTTGANPGMPISYGWIANMGAEVSGMGGGNNSNYLKPVITLSGTYKVPFVPGLSATASFIKSYTQNRLHSFIKPYQMATVATGAPYANHIWYTDSTTGYVTSQNVPSIQDVVNWSEDRQLNFQLNYEKTIADVHHFKAWLIYEQYGTSGSGVNALINGFPVTVTDQWWAASTKSGTQFVSNSPNYSTYENGRKSWAGQFFYDYASKYLATFAYRYDGSANFAPNRRWGFFPSGSLGWIMSKERFFEHVKGVDQLKLRATVGLVGNDNLPGLTVNGVKVGSWQWQQSYQAGNSAYFGATPSTNAGITYGGVINPDLTWEKTLNTNIGIDVSFLKHYTATIDAYHNNTYDILGARIQTIPPTFPRALPAVNYGAEKNQGLELMVGYNGQIGRVRFNTSVNASYGYAWYTKMDQNLTYPWQNLVGSAGGRHASYIPGYQVAGILRTQADLNNLAAAKPNYNFYGTTPALGQLVYKDLSGPSGKPDGVIDDNDITVLRKDNNPVVVGWHFESEWKGFSLAFTFAGYFHQMTDISPVAGGVEWNRMWSKWATDSWSPSTPNASLPYKYSANDPNNQVTYPYEEWITANPNYTSNGAVSSSFWLKHSNFIRLRNLTLAYTIPKYLYQRYGIDNVHLFVSGANLFIISRFNRKYWDPESAKVAIAATGSAYGDGTDFPIMRSFNGGISVSF</sequence>